<dbReference type="Proteomes" id="UP001386955">
    <property type="component" value="Unassembled WGS sequence"/>
</dbReference>
<organism evidence="3 4">
    <name type="scientific">Psophocarpus tetragonolobus</name>
    <name type="common">Winged bean</name>
    <name type="synonym">Dolichos tetragonolobus</name>
    <dbReference type="NCBI Taxonomy" id="3891"/>
    <lineage>
        <taxon>Eukaryota</taxon>
        <taxon>Viridiplantae</taxon>
        <taxon>Streptophyta</taxon>
        <taxon>Embryophyta</taxon>
        <taxon>Tracheophyta</taxon>
        <taxon>Spermatophyta</taxon>
        <taxon>Magnoliopsida</taxon>
        <taxon>eudicotyledons</taxon>
        <taxon>Gunneridae</taxon>
        <taxon>Pentapetalae</taxon>
        <taxon>rosids</taxon>
        <taxon>fabids</taxon>
        <taxon>Fabales</taxon>
        <taxon>Fabaceae</taxon>
        <taxon>Papilionoideae</taxon>
        <taxon>50 kb inversion clade</taxon>
        <taxon>NPAAA clade</taxon>
        <taxon>indigoferoid/millettioid clade</taxon>
        <taxon>Phaseoleae</taxon>
        <taxon>Psophocarpus</taxon>
    </lineage>
</organism>
<dbReference type="InterPro" id="IPR013094">
    <property type="entry name" value="AB_hydrolase_3"/>
</dbReference>
<comment type="similarity">
    <text evidence="1">Belongs to the 'GDXG' lipolytic enzyme family.</text>
</comment>
<name>A0AAN9SIG8_PSOTE</name>
<proteinExistence type="inferred from homology"/>
<evidence type="ECO:0000313" key="4">
    <source>
        <dbReference type="Proteomes" id="UP001386955"/>
    </source>
</evidence>
<accession>A0AAN9SIG8</accession>
<keyword evidence="4" id="KW-1185">Reference proteome</keyword>
<comment type="caution">
    <text evidence="3">The sequence shown here is derived from an EMBL/GenBank/DDBJ whole genome shotgun (WGS) entry which is preliminary data.</text>
</comment>
<dbReference type="InterPro" id="IPR029058">
    <property type="entry name" value="AB_hydrolase_fold"/>
</dbReference>
<evidence type="ECO:0000256" key="1">
    <source>
        <dbReference type="ARBA" id="ARBA00010515"/>
    </source>
</evidence>
<dbReference type="Gene3D" id="3.40.50.1820">
    <property type="entry name" value="alpha/beta hydrolase"/>
    <property type="match status" value="1"/>
</dbReference>
<dbReference type="AlphaFoldDB" id="A0AAN9SIG8"/>
<evidence type="ECO:0000313" key="3">
    <source>
        <dbReference type="EMBL" id="KAK7397096.1"/>
    </source>
</evidence>
<dbReference type="EMBL" id="JAYMYS010000004">
    <property type="protein sequence ID" value="KAK7397096.1"/>
    <property type="molecule type" value="Genomic_DNA"/>
</dbReference>
<sequence length="202" mass="22677">MEHAMGGSVQKGWLSHCNMSSLFLTSDSAGAYNVATRMGSTSNIPMTPLPLRGATRDHPYCNPLAHGMVKLRGLRLPSIMACVSEMDILRDRNLEFSNALVKAGKRVETVVYKGAFMQHLQVRMLKATLRAGVRYELIRLFRKEYDSGNFLKGNDALQGRHNCPITTIARALWAWTWILSCRCYLQLLFQDPFGTLDTSYAS</sequence>
<dbReference type="GO" id="GO:0016787">
    <property type="term" value="F:hydrolase activity"/>
    <property type="evidence" value="ECO:0007669"/>
    <property type="project" value="InterPro"/>
</dbReference>
<dbReference type="SUPFAM" id="SSF53474">
    <property type="entry name" value="alpha/beta-Hydrolases"/>
    <property type="match status" value="1"/>
</dbReference>
<dbReference type="Pfam" id="PF07859">
    <property type="entry name" value="Abhydrolase_3"/>
    <property type="match status" value="1"/>
</dbReference>
<evidence type="ECO:0000259" key="2">
    <source>
        <dbReference type="Pfam" id="PF07859"/>
    </source>
</evidence>
<reference evidence="3 4" key="1">
    <citation type="submission" date="2024-01" db="EMBL/GenBank/DDBJ databases">
        <title>The genomes of 5 underutilized Papilionoideae crops provide insights into root nodulation and disease resistanc.</title>
        <authorList>
            <person name="Jiang F."/>
        </authorList>
    </citation>
    <scope>NUCLEOTIDE SEQUENCE [LARGE SCALE GENOMIC DNA]</scope>
    <source>
        <strain evidence="3">DUOXIRENSHENG_FW03</strain>
        <tissue evidence="3">Leaves</tissue>
    </source>
</reference>
<gene>
    <name evidence="3" type="ORF">VNO78_18263</name>
</gene>
<feature type="domain" description="Alpha/beta hydrolase fold-3" evidence="2">
    <location>
        <begin position="51"/>
        <end position="116"/>
    </location>
</feature>
<protein>
    <recommendedName>
        <fullName evidence="2">Alpha/beta hydrolase fold-3 domain-containing protein</fullName>
    </recommendedName>
</protein>